<feature type="compositionally biased region" description="Low complexity" evidence="1">
    <location>
        <begin position="294"/>
        <end position="335"/>
    </location>
</feature>
<sequence length="809" mass="85991">MFQPEGARTEIGLAGSNFLWERGFLDNSASDSVRVESSALAAAAGPAPSFRTSYYKSHPMDILDDHDEDFLKGLPPLAEWCPNHHNGARQKLPVAATMPRSTFLSGSAQIIPDMYGNLGPWTLSVPPALERASSRPAANCMVEAVQLPSFPPVCSVGWTPFAPSLPAGQHAPNPGFAPEQWAPQPQAQPPPSQQFHPSWGADGPVAATGSLPWPWGQDIEPYPEQASQGHVVTTGLVHGGPGPWVNSAVMLPPRPAITGSIQQRMQPPQGSYQPPQHQPRHQAALPSQQDPHELPLQPRQRPQPQCLQQQQQQEQQQARLPHQQEQVRPQQNPSPQQGPPAQYPHPQQHPNPQHGPPVRQQQHHHQQQPQSSAQHFSQLPQHLPPRHHYPNAQLCLTGQRQSAQQCSLPQECPQQYMRQCSDTGYGHPYSQQCPHACQHIHVQECPQQYQEQQQQHMAPQQQEQQQWHGYPEGLSTCLVSGQVIPEEELLMAEILAAPWPSSKMSYDAATAAYAAAAALANTQLVPGLPQPVPACGVVASSAPEPTADCMPFSVYGSYGGGVATAGETMVASSAPATPMLSPPSPPEHCTACRRLQAPAMMPGERPRGEADPAPLPAASSLPCPVRSMPQAREPQLAPAGAHSGPATFGQPLSLNDPRVSAQQPHHQGIPPSVDFHSQLRDEGLRAAARAVVMPNDVAVTAAVGVNHSSGMGAAILVTAASAAAAAAVEGPSEGHGGSVVRCEDAVHQMPTRASCQHYAGGGAISSKRNVDDRTHPAAAAVKAAEGLSANCPASAAATVAATTTAITTA</sequence>
<evidence type="ECO:0000313" key="3">
    <source>
        <dbReference type="Proteomes" id="UP000747399"/>
    </source>
</evidence>
<comment type="caution">
    <text evidence="2">The sequence shown here is derived from an EMBL/GenBank/DDBJ whole genome shotgun (WGS) entry which is preliminary data.</text>
</comment>
<evidence type="ECO:0000256" key="1">
    <source>
        <dbReference type="SAM" id="MobiDB-lite"/>
    </source>
</evidence>
<evidence type="ECO:0000313" key="2">
    <source>
        <dbReference type="EMBL" id="GIL63610.1"/>
    </source>
</evidence>
<feature type="compositionally biased region" description="Polar residues" evidence="1">
    <location>
        <begin position="260"/>
        <end position="272"/>
    </location>
</feature>
<dbReference type="AlphaFoldDB" id="A0A8J4BJQ1"/>
<feature type="non-terminal residue" evidence="2">
    <location>
        <position position="1"/>
    </location>
</feature>
<feature type="region of interest" description="Disordered" evidence="1">
    <location>
        <begin position="260"/>
        <end position="390"/>
    </location>
</feature>
<name>A0A8J4BJQ1_9CHLO</name>
<feature type="compositionally biased region" description="Pro residues" evidence="1">
    <location>
        <begin position="336"/>
        <end position="355"/>
    </location>
</feature>
<keyword evidence="3" id="KW-1185">Reference proteome</keyword>
<dbReference type="EMBL" id="BNCO01000059">
    <property type="protein sequence ID" value="GIL63610.1"/>
    <property type="molecule type" value="Genomic_DNA"/>
</dbReference>
<dbReference type="Proteomes" id="UP000747399">
    <property type="component" value="Unassembled WGS sequence"/>
</dbReference>
<organism evidence="2 3">
    <name type="scientific">Volvox africanus</name>
    <dbReference type="NCBI Taxonomy" id="51714"/>
    <lineage>
        <taxon>Eukaryota</taxon>
        <taxon>Viridiplantae</taxon>
        <taxon>Chlorophyta</taxon>
        <taxon>core chlorophytes</taxon>
        <taxon>Chlorophyceae</taxon>
        <taxon>CS clade</taxon>
        <taxon>Chlamydomonadales</taxon>
        <taxon>Volvocaceae</taxon>
        <taxon>Volvox</taxon>
    </lineage>
</organism>
<feature type="region of interest" description="Disordered" evidence="1">
    <location>
        <begin position="165"/>
        <end position="222"/>
    </location>
</feature>
<feature type="region of interest" description="Disordered" evidence="1">
    <location>
        <begin position="601"/>
        <end position="672"/>
    </location>
</feature>
<proteinExistence type="predicted"/>
<protein>
    <submittedName>
        <fullName evidence="2">Uncharacterized protein</fullName>
    </submittedName>
</protein>
<reference evidence="2" key="1">
    <citation type="journal article" date="2021" name="Proc. Natl. Acad. Sci. U.S.A.">
        <title>Three genomes in the algal genus Volvox reveal the fate of a haploid sex-determining region after a transition to homothallism.</title>
        <authorList>
            <person name="Yamamoto K."/>
            <person name="Hamaji T."/>
            <person name="Kawai-Toyooka H."/>
            <person name="Matsuzaki R."/>
            <person name="Takahashi F."/>
            <person name="Nishimura Y."/>
            <person name="Kawachi M."/>
            <person name="Noguchi H."/>
            <person name="Minakuchi Y."/>
            <person name="Umen J.G."/>
            <person name="Toyoda A."/>
            <person name="Nozaki H."/>
        </authorList>
    </citation>
    <scope>NUCLEOTIDE SEQUENCE</scope>
    <source>
        <strain evidence="2">NIES-3780</strain>
    </source>
</reference>
<feature type="compositionally biased region" description="Low complexity" evidence="1">
    <location>
        <begin position="367"/>
        <end position="378"/>
    </location>
</feature>
<gene>
    <name evidence="2" type="ORF">Vafri_17648</name>
</gene>
<accession>A0A8J4BJQ1</accession>